<comment type="function">
    <text evidence="6">Radical SAM enzyme that catalyzes the cyclization of dehypoxanthine futalosine (DHFL) into cyclic dehypoxanthine futalosine (CDHFL), a step in the biosynthesis of menaquinone (MK, vitamin K2).</text>
</comment>
<keyword evidence="2 6" id="KW-0949">S-adenosyl-L-methionine</keyword>
<gene>
    <name evidence="7" type="primary">mqnE</name>
    <name evidence="6" type="synonym">mqnC</name>
    <name evidence="9" type="ORF">SAMN04488503_0627</name>
</gene>
<dbReference type="GO" id="GO:0044689">
    <property type="term" value="F:7,8-didemethyl-8-hydroxy-5-deazariboflavin synthase activity"/>
    <property type="evidence" value="ECO:0007669"/>
    <property type="project" value="TreeGrafter"/>
</dbReference>
<feature type="domain" description="Radical SAM core" evidence="8">
    <location>
        <begin position="432"/>
        <end position="668"/>
    </location>
</feature>
<dbReference type="EMBL" id="FZOC01000001">
    <property type="protein sequence ID" value="SNR65271.1"/>
    <property type="molecule type" value="Genomic_DNA"/>
</dbReference>
<dbReference type="EC" id="1.21.98.1" evidence="6"/>
<evidence type="ECO:0000256" key="3">
    <source>
        <dbReference type="ARBA" id="ARBA00022723"/>
    </source>
</evidence>
<dbReference type="InterPro" id="IPR034405">
    <property type="entry name" value="F420"/>
</dbReference>
<dbReference type="HAMAP" id="MF_00993">
    <property type="entry name" value="MqnE"/>
    <property type="match status" value="1"/>
</dbReference>
<keyword evidence="6" id="KW-0474">Menaquinone biosynthesis</keyword>
<evidence type="ECO:0000256" key="5">
    <source>
        <dbReference type="ARBA" id="ARBA00023014"/>
    </source>
</evidence>
<comment type="similarity">
    <text evidence="6">Belongs to the radical SAM superfamily. MqnC family.</text>
</comment>
<dbReference type="SFLD" id="SFLDG01389">
    <property type="entry name" value="menaquinone_synthsis_involved"/>
    <property type="match status" value="3"/>
</dbReference>
<reference evidence="9 10" key="1">
    <citation type="submission" date="2017-06" db="EMBL/GenBank/DDBJ databases">
        <authorList>
            <person name="Kim H.J."/>
            <person name="Triplett B.A."/>
        </authorList>
    </citation>
    <scope>NUCLEOTIDE SEQUENCE [LARGE SCALE GENOMIC DNA]</scope>
    <source>
        <strain evidence="9 10">DSM 13116</strain>
    </source>
</reference>
<feature type="binding site" evidence="6">
    <location>
        <position position="453"/>
    </location>
    <ligand>
        <name>[4Fe-4S] cluster</name>
        <dbReference type="ChEBI" id="CHEBI:49883"/>
        <note>4Fe-4S-S-AdoMet</note>
    </ligand>
</feature>
<evidence type="ECO:0000256" key="1">
    <source>
        <dbReference type="ARBA" id="ARBA00022485"/>
    </source>
</evidence>
<comment type="catalytic activity">
    <reaction evidence="6">
        <text>dehypoxanthine futalosine + S-adenosyl-L-methionine = cyclic dehypoxanthinylfutalosinate + 5'-deoxyadenosine + L-methionine + H(+)</text>
        <dbReference type="Rhea" id="RHEA:33083"/>
        <dbReference type="ChEBI" id="CHEBI:15378"/>
        <dbReference type="ChEBI" id="CHEBI:17319"/>
        <dbReference type="ChEBI" id="CHEBI:57844"/>
        <dbReference type="ChEBI" id="CHEBI:58864"/>
        <dbReference type="ChEBI" id="CHEBI:59789"/>
        <dbReference type="ChEBI" id="CHEBI:64270"/>
        <dbReference type="EC" id="1.21.98.1"/>
    </reaction>
</comment>
<keyword evidence="4 6" id="KW-0408">Iron</keyword>
<evidence type="ECO:0000256" key="7">
    <source>
        <dbReference type="HAMAP-Rule" id="MF_00993"/>
    </source>
</evidence>
<dbReference type="CDD" id="cd01335">
    <property type="entry name" value="Radical_SAM"/>
    <property type="match status" value="1"/>
</dbReference>
<dbReference type="SUPFAM" id="SSF102114">
    <property type="entry name" value="Radical SAM enzymes"/>
    <property type="match status" value="2"/>
</dbReference>
<keyword evidence="7" id="KW-0808">Transferase</keyword>
<comment type="catalytic activity">
    <reaction evidence="7">
        <text>3-[(1-carboxyvinyl)-oxy]benzoate + S-adenosyl-L-methionine + H2O = 6-amino-6-deoxyfutalosine + hydrogencarbonate + L-methionine + H(+)</text>
        <dbReference type="Rhea" id="RHEA:33075"/>
        <dbReference type="ChEBI" id="CHEBI:15377"/>
        <dbReference type="ChEBI" id="CHEBI:15378"/>
        <dbReference type="ChEBI" id="CHEBI:17544"/>
        <dbReference type="ChEBI" id="CHEBI:57844"/>
        <dbReference type="ChEBI" id="CHEBI:59789"/>
        <dbReference type="ChEBI" id="CHEBI:64286"/>
        <dbReference type="ChEBI" id="CHEBI:76981"/>
        <dbReference type="EC" id="2.5.1.120"/>
    </reaction>
</comment>
<dbReference type="InterPro" id="IPR022432">
    <property type="entry name" value="MqnE"/>
</dbReference>
<dbReference type="SFLD" id="SFLDF00342">
    <property type="entry name" value="cyclic_dehypoxanthine_futalosi"/>
    <property type="match status" value="1"/>
</dbReference>
<dbReference type="Gene3D" id="3.20.20.70">
    <property type="entry name" value="Aldolase class I"/>
    <property type="match status" value="2"/>
</dbReference>
<dbReference type="Proteomes" id="UP000198324">
    <property type="component" value="Unassembled WGS sequence"/>
</dbReference>
<dbReference type="InterPro" id="IPR045567">
    <property type="entry name" value="CofH/MnqC-like_C"/>
</dbReference>
<comment type="pathway">
    <text evidence="6">Quinol/quinone metabolism; menaquinone biosynthesis.</text>
</comment>
<keyword evidence="6" id="KW-0560">Oxidoreductase</keyword>
<dbReference type="SFLD" id="SFLDS00029">
    <property type="entry name" value="Radical_SAM"/>
    <property type="match status" value="3"/>
</dbReference>
<keyword evidence="10" id="KW-1185">Reference proteome</keyword>
<keyword evidence="1 6" id="KW-0004">4Fe-4S</keyword>
<dbReference type="SFLD" id="SFLDG01064">
    <property type="entry name" value="F420__menaquinone_cofactor_bio"/>
    <property type="match status" value="3"/>
</dbReference>
<organism evidence="9 10">
    <name type="scientific">Humidesulfovibrio mexicanus</name>
    <dbReference type="NCBI Taxonomy" id="147047"/>
    <lineage>
        <taxon>Bacteria</taxon>
        <taxon>Pseudomonadati</taxon>
        <taxon>Thermodesulfobacteriota</taxon>
        <taxon>Desulfovibrionia</taxon>
        <taxon>Desulfovibrionales</taxon>
        <taxon>Desulfovibrionaceae</taxon>
        <taxon>Humidesulfovibrio</taxon>
    </lineage>
</organism>
<feature type="binding site" evidence="7">
    <location>
        <position position="76"/>
    </location>
    <ligand>
        <name>[4Fe-4S] cluster</name>
        <dbReference type="ChEBI" id="CHEBI:49883"/>
        <note>4Fe-4S-S-AdoMet</note>
    </ligand>
</feature>
<comment type="function">
    <text evidence="7">Radical SAM enzyme that catalyzes the addition of the adenosyl radical to the double bond of 3-[(1-carboxyvinyl)oxy]benzoate, leading to aminodeoxyfutalosine (AFL), a key intermediate in the formation of menaquinone (MK, vitamin K2) from chorismate.</text>
</comment>
<dbReference type="InterPro" id="IPR007197">
    <property type="entry name" value="rSAM"/>
</dbReference>
<dbReference type="GO" id="GO:0102573">
    <property type="term" value="F:aminodeoxyfutalosine synthase activity"/>
    <property type="evidence" value="ECO:0007669"/>
    <property type="project" value="UniProtKB-EC"/>
</dbReference>
<evidence type="ECO:0000313" key="10">
    <source>
        <dbReference type="Proteomes" id="UP000198324"/>
    </source>
</evidence>
<comment type="similarity">
    <text evidence="7">Belongs to the radical SAM superfamily. MqnE family.</text>
</comment>
<dbReference type="GO" id="GO:0009234">
    <property type="term" value="P:menaquinone biosynthetic process"/>
    <property type="evidence" value="ECO:0007669"/>
    <property type="project" value="UniProtKB-UniRule"/>
</dbReference>
<dbReference type="NCBIfam" id="TIGR03699">
    <property type="entry name" value="menaquin_MqnC"/>
    <property type="match status" value="1"/>
</dbReference>
<evidence type="ECO:0000256" key="2">
    <source>
        <dbReference type="ARBA" id="ARBA00022691"/>
    </source>
</evidence>
<evidence type="ECO:0000313" key="9">
    <source>
        <dbReference type="EMBL" id="SNR65271.1"/>
    </source>
</evidence>
<feature type="binding site" evidence="6">
    <location>
        <position position="446"/>
    </location>
    <ligand>
        <name>[4Fe-4S] cluster</name>
        <dbReference type="ChEBI" id="CHEBI:49883"/>
        <note>4Fe-4S-S-AdoMet</note>
    </ligand>
</feature>
<dbReference type="HAMAP" id="MF_00992">
    <property type="entry name" value="MqnC"/>
    <property type="match status" value="1"/>
</dbReference>
<keyword evidence="3 6" id="KW-0479">Metal-binding</keyword>
<dbReference type="Pfam" id="PF19288">
    <property type="entry name" value="CofH_C"/>
    <property type="match status" value="2"/>
</dbReference>
<dbReference type="Pfam" id="PF04055">
    <property type="entry name" value="Radical_SAM"/>
    <property type="match status" value="2"/>
</dbReference>
<comment type="cofactor">
    <cofactor evidence="6">
        <name>[4Fe-4S] cluster</name>
        <dbReference type="ChEBI" id="CHEBI:49883"/>
    </cofactor>
    <text evidence="6">Binds 1 [4Fe-4S] cluster. The cluster is coordinated with 3 cysteines and an exchangeable S-adenosyl-L-methionine.</text>
</comment>
<feature type="binding site" evidence="6">
    <location>
        <position position="450"/>
    </location>
    <ligand>
        <name>[4Fe-4S] cluster</name>
        <dbReference type="ChEBI" id="CHEBI:49883"/>
        <note>4Fe-4S-S-AdoMet</note>
    </ligand>
</feature>
<proteinExistence type="inferred from homology"/>
<dbReference type="GO" id="GO:0046992">
    <property type="term" value="F:oxidoreductase activity, acting on X-H and Y-H to form an X-Y bond"/>
    <property type="evidence" value="ECO:0007669"/>
    <property type="project" value="UniProtKB-UniRule"/>
</dbReference>
<dbReference type="UniPathway" id="UPA00079"/>
<dbReference type="PANTHER" id="PTHR43076:SF1">
    <property type="entry name" value="LIPOYL SYNTHASE 2"/>
    <property type="match status" value="1"/>
</dbReference>
<dbReference type="AlphaFoldDB" id="A0A238Y3A6"/>
<dbReference type="NCBIfam" id="TIGR00423">
    <property type="entry name" value="CofH family radical SAM protein"/>
    <property type="match status" value="2"/>
</dbReference>
<dbReference type="NCBIfam" id="TIGR03700">
    <property type="entry name" value="mena_SCO4494"/>
    <property type="match status" value="1"/>
</dbReference>
<dbReference type="EC" id="2.5.1.120" evidence="7"/>
<evidence type="ECO:0000256" key="4">
    <source>
        <dbReference type="ARBA" id="ARBA00023004"/>
    </source>
</evidence>
<dbReference type="PANTHER" id="PTHR43076">
    <property type="entry name" value="FO SYNTHASE (COFH)"/>
    <property type="match status" value="1"/>
</dbReference>
<protein>
    <recommendedName>
        <fullName evidence="6 7">Multifunctional fusion protein</fullName>
    </recommendedName>
    <domain>
        <recommendedName>
            <fullName evidence="6">Cyclic dehypoxanthine futalosine synthase</fullName>
            <shortName evidence="6">Cyclic DHFL synthase</shortName>
            <ecNumber evidence="6">1.21.98.1</ecNumber>
        </recommendedName>
        <alternativeName>
            <fullName evidence="6">Dehypoxanthine futalosine cyclase</fullName>
        </alternativeName>
        <alternativeName>
            <fullName evidence="6">Menaquinone biosynthetic enzyme MqnC</fullName>
            <shortName evidence="6">DHFL cyclase</shortName>
        </alternativeName>
    </domain>
    <domain>
        <recommendedName>
            <fullName evidence="7">Aminodeoxyfutalosine synthase</fullName>
            <shortName evidence="7">AFL synthase</shortName>
            <shortName evidence="7">Aminofutalosine synthase</shortName>
            <ecNumber evidence="7">2.5.1.120</ecNumber>
        </recommendedName>
        <alternativeName>
            <fullName evidence="7">Menaquinone biosynthetic enzyme MqnE</fullName>
        </alternativeName>
    </domain>
</protein>
<feature type="binding site" evidence="7">
    <location>
        <position position="72"/>
    </location>
    <ligand>
        <name>[4Fe-4S] cluster</name>
        <dbReference type="ChEBI" id="CHEBI:49883"/>
        <note>4Fe-4S-S-AdoMet</note>
    </ligand>
</feature>
<evidence type="ECO:0000256" key="6">
    <source>
        <dbReference type="HAMAP-Rule" id="MF_00992"/>
    </source>
</evidence>
<dbReference type="InterPro" id="IPR013785">
    <property type="entry name" value="Aldolase_TIM"/>
</dbReference>
<dbReference type="InterPro" id="IPR022431">
    <property type="entry name" value="Cyclic_DHFL_synthase_mqnC"/>
</dbReference>
<dbReference type="SFLD" id="SFLDF00343">
    <property type="entry name" value="aminofutalosine_synthase_(mqnE"/>
    <property type="match status" value="2"/>
</dbReference>
<name>A0A238Y3A6_9BACT</name>
<dbReference type="InterPro" id="IPR020050">
    <property type="entry name" value="FO_synthase_su2"/>
</dbReference>
<dbReference type="InterPro" id="IPR058240">
    <property type="entry name" value="rSAM_sf"/>
</dbReference>
<feature type="domain" description="Radical SAM core" evidence="8">
    <location>
        <begin position="58"/>
        <end position="295"/>
    </location>
</feature>
<dbReference type="GO" id="GO:0005506">
    <property type="term" value="F:iron ion binding"/>
    <property type="evidence" value="ECO:0007669"/>
    <property type="project" value="UniProtKB-UniRule"/>
</dbReference>
<accession>A0A238Y3A6</accession>
<feature type="binding site" evidence="7">
    <location>
        <position position="79"/>
    </location>
    <ligand>
        <name>[4Fe-4S] cluster</name>
        <dbReference type="ChEBI" id="CHEBI:49883"/>
        <note>4Fe-4S-S-AdoMet</note>
    </ligand>
</feature>
<keyword evidence="5 6" id="KW-0411">Iron-sulfur</keyword>
<dbReference type="PROSITE" id="PS51918">
    <property type="entry name" value="RADICAL_SAM"/>
    <property type="match status" value="2"/>
</dbReference>
<sequence>MRDEHRFADLGILDIAHKVHAGERLSIDDGHRLYACPDVTAVGALAHMVRTRMHGNAAYYVVNRHINYTNVCVNGCAFCAYQREKGHEGGFELTVDQALERLRNAPLPPREVHIVGGCHPDLTLAYFEELLTSVKREFPDAALKCFTAVEIAHFAALEGLSTRGVLERLKAAGLEMLPGGGAEIFEPSVRTRICPKKSTAEEWLRIHGEAHELGLATNCTMLFGHLEGIGDRLDHLDRLRRLQDQSLAKGEEGFTCFIPLPFQTENSAIKVRQPLTGTDELRTIAICRLMLDNIPHIKAYWVMLTVKQAQAALFFGADDLDGTVVEEKIGHMAGAQSQQGLSKSALEAMIRGMGLEPVERDARFRPISQPHAAKCWTDAPSPATLDGLLDAAAKGARLDFDTAQALYRHADLHGLAHAAHRVRLRKHPEPIVTYVVDRNINYSNVCVCACRFCAYFRPPGNPDCFVLSHEQIGKKIEETLELGGTQILMQGGHHPDLPLSWYEDMLAFIKGTYPIHIHAFSPPEVAHFAKISGLSTAQVIARLKAAGLDSIPGGGAEILVDAVRSKVSPNKCSARQWLRIMEEAHAQGLRTTATMMFGHEEEPDDRLRHLFAVRESQDRSLRGARGGYTAFIPWTFQPENTNIAARKLTSVEYLRVLALSRLVLDNIDNVQVSWVTMGPKIAQLALFFGGNDFGSTMIEENVVRAAGVSFRLSRQEIDRLVLTAGFTPRQRRMDYSQVPQAQTAAAQEALA</sequence>
<evidence type="ECO:0000259" key="8">
    <source>
        <dbReference type="PROSITE" id="PS51918"/>
    </source>
</evidence>
<dbReference type="GO" id="GO:0051539">
    <property type="term" value="F:4 iron, 4 sulfur cluster binding"/>
    <property type="evidence" value="ECO:0007669"/>
    <property type="project" value="UniProtKB-KW"/>
</dbReference>